<evidence type="ECO:0000256" key="4">
    <source>
        <dbReference type="ARBA" id="ARBA00022807"/>
    </source>
</evidence>
<evidence type="ECO:0000256" key="3">
    <source>
        <dbReference type="ARBA" id="ARBA00022801"/>
    </source>
</evidence>
<evidence type="ECO:0000256" key="1">
    <source>
        <dbReference type="ARBA" id="ARBA00007074"/>
    </source>
</evidence>
<dbReference type="PROSITE" id="PS51781">
    <property type="entry name" value="SH3B"/>
    <property type="match status" value="2"/>
</dbReference>
<dbReference type="GO" id="GO:0008234">
    <property type="term" value="F:cysteine-type peptidase activity"/>
    <property type="evidence" value="ECO:0007669"/>
    <property type="project" value="UniProtKB-KW"/>
</dbReference>
<comment type="similarity">
    <text evidence="1">Belongs to the peptidase C40 family.</text>
</comment>
<name>A0A921MLF2_9FIRM</name>
<keyword evidence="2" id="KW-0645">Protease</keyword>
<dbReference type="PROSITE" id="PS51935">
    <property type="entry name" value="NLPC_P60"/>
    <property type="match status" value="1"/>
</dbReference>
<dbReference type="InterPro" id="IPR000064">
    <property type="entry name" value="NLP_P60_dom"/>
</dbReference>
<evidence type="ECO:0000259" key="6">
    <source>
        <dbReference type="PROSITE" id="PS51781"/>
    </source>
</evidence>
<evidence type="ECO:0000256" key="2">
    <source>
        <dbReference type="ARBA" id="ARBA00022670"/>
    </source>
</evidence>
<evidence type="ECO:0000259" key="7">
    <source>
        <dbReference type="PROSITE" id="PS51935"/>
    </source>
</evidence>
<feature type="domain" description="SH3b" evidence="6">
    <location>
        <begin position="30"/>
        <end position="93"/>
    </location>
</feature>
<dbReference type="PANTHER" id="PTHR47053">
    <property type="entry name" value="MUREIN DD-ENDOPEPTIDASE MEPH-RELATED"/>
    <property type="match status" value="1"/>
</dbReference>
<keyword evidence="3" id="KW-0378">Hydrolase</keyword>
<dbReference type="RefSeq" id="WP_295370452.1">
    <property type="nucleotide sequence ID" value="NZ_DYUC01000063.1"/>
</dbReference>
<sequence length="304" mass="31710">MIPAGKFLRVAVLGAALSAITVAGASAASVGVGTVNADALRLRESASTDSTILATAPSGDTVVVLEDAGNGWYKVDYKSIEGYMSGEYLDVQATADVKIGYGKVNAGGSTLNMRSGPGTGYDRVATLSDGTVVDIVGIDNGWYKITYNGATGYVSSDYMITVKDSAGSRGDGAAVAATTSSLGQQIADYAQNFLGCAYVWGGNGPTSFDCSGFTKYVYAQFGYTLNRTATDQLANGVAVTKDQLQPGDLVFFNNGYTSKPVSHVGIYIGGGKFIHASTNAYVVQIDDLSSGYYSRTYVYGRHII</sequence>
<dbReference type="SMART" id="SM00287">
    <property type="entry name" value="SH3b"/>
    <property type="match status" value="2"/>
</dbReference>
<organism evidence="8 9">
    <name type="scientific">Pseudoflavonifractor capillosus</name>
    <dbReference type="NCBI Taxonomy" id="106588"/>
    <lineage>
        <taxon>Bacteria</taxon>
        <taxon>Bacillati</taxon>
        <taxon>Bacillota</taxon>
        <taxon>Clostridia</taxon>
        <taxon>Eubacteriales</taxon>
        <taxon>Oscillospiraceae</taxon>
        <taxon>Pseudoflavonifractor</taxon>
    </lineage>
</organism>
<reference evidence="8" key="2">
    <citation type="submission" date="2021-09" db="EMBL/GenBank/DDBJ databases">
        <authorList>
            <person name="Gilroy R."/>
        </authorList>
    </citation>
    <scope>NUCLEOTIDE SEQUENCE</scope>
    <source>
        <strain evidence="8">CHK179-5677</strain>
    </source>
</reference>
<accession>A0A921MLF2</accession>
<proteinExistence type="inferred from homology"/>
<feature type="domain" description="NlpC/P60" evidence="7">
    <location>
        <begin position="180"/>
        <end position="304"/>
    </location>
</feature>
<dbReference type="Pfam" id="PF08239">
    <property type="entry name" value="SH3_3"/>
    <property type="match status" value="2"/>
</dbReference>
<feature type="signal peptide" evidence="5">
    <location>
        <begin position="1"/>
        <end position="27"/>
    </location>
</feature>
<dbReference type="InterPro" id="IPR038765">
    <property type="entry name" value="Papain-like_cys_pep_sf"/>
</dbReference>
<dbReference type="EMBL" id="DYUC01000063">
    <property type="protein sequence ID" value="HJG86683.1"/>
    <property type="molecule type" value="Genomic_DNA"/>
</dbReference>
<gene>
    <name evidence="8" type="ORF">K8V01_06650</name>
</gene>
<comment type="caution">
    <text evidence="8">The sequence shown here is derived from an EMBL/GenBank/DDBJ whole genome shotgun (WGS) entry which is preliminary data.</text>
</comment>
<dbReference type="InterPro" id="IPR051202">
    <property type="entry name" value="Peptidase_C40"/>
</dbReference>
<reference evidence="8" key="1">
    <citation type="journal article" date="2021" name="PeerJ">
        <title>Extensive microbial diversity within the chicken gut microbiome revealed by metagenomics and culture.</title>
        <authorList>
            <person name="Gilroy R."/>
            <person name="Ravi A."/>
            <person name="Getino M."/>
            <person name="Pursley I."/>
            <person name="Horton D.L."/>
            <person name="Alikhan N.F."/>
            <person name="Baker D."/>
            <person name="Gharbi K."/>
            <person name="Hall N."/>
            <person name="Watson M."/>
            <person name="Adriaenssens E.M."/>
            <person name="Foster-Nyarko E."/>
            <person name="Jarju S."/>
            <person name="Secka A."/>
            <person name="Antonio M."/>
            <person name="Oren A."/>
            <person name="Chaudhuri R.R."/>
            <person name="La Ragione R."/>
            <person name="Hildebrand F."/>
            <person name="Pallen M.J."/>
        </authorList>
    </citation>
    <scope>NUCLEOTIDE SEQUENCE</scope>
    <source>
        <strain evidence="8">CHK179-5677</strain>
    </source>
</reference>
<dbReference type="Pfam" id="PF00877">
    <property type="entry name" value="NLPC_P60"/>
    <property type="match status" value="1"/>
</dbReference>
<protein>
    <submittedName>
        <fullName evidence="8">C40 family peptidase</fullName>
    </submittedName>
</protein>
<feature type="domain" description="SH3b" evidence="6">
    <location>
        <begin position="99"/>
        <end position="163"/>
    </location>
</feature>
<evidence type="ECO:0000313" key="8">
    <source>
        <dbReference type="EMBL" id="HJG86683.1"/>
    </source>
</evidence>
<keyword evidence="5" id="KW-0732">Signal</keyword>
<evidence type="ECO:0000256" key="5">
    <source>
        <dbReference type="SAM" id="SignalP"/>
    </source>
</evidence>
<dbReference type="Gene3D" id="3.90.1720.10">
    <property type="entry name" value="endopeptidase domain like (from Nostoc punctiforme)"/>
    <property type="match status" value="1"/>
</dbReference>
<dbReference type="PANTHER" id="PTHR47053:SF1">
    <property type="entry name" value="MUREIN DD-ENDOPEPTIDASE MEPH-RELATED"/>
    <property type="match status" value="1"/>
</dbReference>
<dbReference type="AlphaFoldDB" id="A0A921MLF2"/>
<feature type="chain" id="PRO_5037893828" evidence="5">
    <location>
        <begin position="28"/>
        <end position="304"/>
    </location>
</feature>
<keyword evidence="4" id="KW-0788">Thiol protease</keyword>
<dbReference type="GO" id="GO:0006508">
    <property type="term" value="P:proteolysis"/>
    <property type="evidence" value="ECO:0007669"/>
    <property type="project" value="UniProtKB-KW"/>
</dbReference>
<dbReference type="Gene3D" id="2.30.30.40">
    <property type="entry name" value="SH3 Domains"/>
    <property type="match status" value="2"/>
</dbReference>
<dbReference type="InterPro" id="IPR003646">
    <property type="entry name" value="SH3-like_bac-type"/>
</dbReference>
<dbReference type="Proteomes" id="UP000760668">
    <property type="component" value="Unassembled WGS sequence"/>
</dbReference>
<evidence type="ECO:0000313" key="9">
    <source>
        <dbReference type="Proteomes" id="UP000760668"/>
    </source>
</evidence>
<dbReference type="SUPFAM" id="SSF54001">
    <property type="entry name" value="Cysteine proteinases"/>
    <property type="match status" value="1"/>
</dbReference>